<keyword evidence="7" id="KW-0249">Electron transport</keyword>
<reference evidence="14" key="1">
    <citation type="submission" date="2010-08" db="EMBL/GenBank/DDBJ databases">
        <authorList>
            <consortium name="Caenorhabditis japonica Sequencing Consortium"/>
            <person name="Wilson R.K."/>
        </authorList>
    </citation>
    <scope>NUCLEOTIDE SEQUENCE [LARGE SCALE GENOMIC DNA]</scope>
    <source>
        <strain evidence="14">DF5081</strain>
    </source>
</reference>
<evidence type="ECO:0000256" key="4">
    <source>
        <dbReference type="ARBA" id="ARBA00022660"/>
    </source>
</evidence>
<keyword evidence="8 12" id="KW-1133">Transmembrane helix</keyword>
<evidence type="ECO:0008006" key="15">
    <source>
        <dbReference type="Google" id="ProtNLM"/>
    </source>
</evidence>
<evidence type="ECO:0000256" key="8">
    <source>
        <dbReference type="ARBA" id="ARBA00022989"/>
    </source>
</evidence>
<reference evidence="13" key="2">
    <citation type="submission" date="2022-06" db="UniProtKB">
        <authorList>
            <consortium name="EnsemblMetazoa"/>
        </authorList>
    </citation>
    <scope>IDENTIFICATION</scope>
    <source>
        <strain evidence="13">DF5081</strain>
    </source>
</reference>
<evidence type="ECO:0000256" key="1">
    <source>
        <dbReference type="ARBA" id="ARBA00004298"/>
    </source>
</evidence>
<name>A0A8R1IWE7_CAEJA</name>
<evidence type="ECO:0000256" key="9">
    <source>
        <dbReference type="ARBA" id="ARBA00023128"/>
    </source>
</evidence>
<organism evidence="13 14">
    <name type="scientific">Caenorhabditis japonica</name>
    <dbReference type="NCBI Taxonomy" id="281687"/>
    <lineage>
        <taxon>Eukaryota</taxon>
        <taxon>Metazoa</taxon>
        <taxon>Ecdysozoa</taxon>
        <taxon>Nematoda</taxon>
        <taxon>Chromadorea</taxon>
        <taxon>Rhabditida</taxon>
        <taxon>Rhabditina</taxon>
        <taxon>Rhabditomorpha</taxon>
        <taxon>Rhabditoidea</taxon>
        <taxon>Rhabditidae</taxon>
        <taxon>Peloderinae</taxon>
        <taxon>Caenorhabditis</taxon>
    </lineage>
</organism>
<evidence type="ECO:0000313" key="14">
    <source>
        <dbReference type="Proteomes" id="UP000005237"/>
    </source>
</evidence>
<evidence type="ECO:0000256" key="5">
    <source>
        <dbReference type="ARBA" id="ARBA00022692"/>
    </source>
</evidence>
<keyword evidence="14" id="KW-1185">Reference proteome</keyword>
<dbReference type="AlphaFoldDB" id="A0A8R1IWE7"/>
<evidence type="ECO:0000256" key="3">
    <source>
        <dbReference type="ARBA" id="ARBA00022448"/>
    </source>
</evidence>
<keyword evidence="5 12" id="KW-0812">Transmembrane</keyword>
<protein>
    <recommendedName>
        <fullName evidence="15">NADH dehydrogenase [ubiquinone] 1 subunit C2</fullName>
    </recommendedName>
</protein>
<dbReference type="GO" id="GO:0006120">
    <property type="term" value="P:mitochondrial electron transport, NADH to ubiquinone"/>
    <property type="evidence" value="ECO:0007669"/>
    <property type="project" value="InterPro"/>
</dbReference>
<dbReference type="InterPro" id="IPR009423">
    <property type="entry name" value="NDUC2"/>
</dbReference>
<dbReference type="PANTHER" id="PTHR13099:SF0">
    <property type="entry name" value="NADH DEHYDROGENASE [UBIQUINONE] 1 SUBUNIT C2-RELATED"/>
    <property type="match status" value="1"/>
</dbReference>
<feature type="region of interest" description="Disordered" evidence="11">
    <location>
        <begin position="26"/>
        <end position="64"/>
    </location>
</feature>
<sequence length="244" mass="27969">ILQVRKQRQCFAYYVDFHRCNELMGQDSSHASSSKMSTKISAPASGLRDGMSFSPRDASQPSLTAKPFSDNCCEVFFDSSLLVDCTRADVLLVPIFDKEKTEEGTMAASTRVGEQEIERRESYIRAGHRERHIIDPFTWSYPAKGAGAMFGISLASLYLQNRWNKKPYYYAIVPRLLLIGAASVIGYAAGALRERHYQTRDAVIEHYIQLHPEDFDHFNDRNGRSFSQVLLPWYPRRTQYTKYD</sequence>
<keyword evidence="9" id="KW-0496">Mitochondrion</keyword>
<feature type="transmembrane region" description="Helical" evidence="12">
    <location>
        <begin position="172"/>
        <end position="192"/>
    </location>
</feature>
<evidence type="ECO:0000256" key="12">
    <source>
        <dbReference type="SAM" id="Phobius"/>
    </source>
</evidence>
<dbReference type="EnsemblMetazoa" id="CJA39725.1">
    <property type="protein sequence ID" value="CJA39725.1"/>
    <property type="gene ID" value="WBGene00215572"/>
</dbReference>
<keyword evidence="3" id="KW-0813">Transport</keyword>
<comment type="subcellular location">
    <subcellularLocation>
        <location evidence="1">Mitochondrion inner membrane</location>
        <topology evidence="1">Single-pass membrane protein</topology>
        <orientation evidence="1">Matrix side</orientation>
    </subcellularLocation>
</comment>
<feature type="transmembrane region" description="Helical" evidence="12">
    <location>
        <begin position="141"/>
        <end position="160"/>
    </location>
</feature>
<proteinExistence type="inferred from homology"/>
<dbReference type="Pfam" id="PF06374">
    <property type="entry name" value="NDUF_C2"/>
    <property type="match status" value="1"/>
</dbReference>
<evidence type="ECO:0000256" key="10">
    <source>
        <dbReference type="ARBA" id="ARBA00023136"/>
    </source>
</evidence>
<dbReference type="Proteomes" id="UP000005237">
    <property type="component" value="Unassembled WGS sequence"/>
</dbReference>
<keyword evidence="6" id="KW-0999">Mitochondrion inner membrane</keyword>
<evidence type="ECO:0000256" key="7">
    <source>
        <dbReference type="ARBA" id="ARBA00022982"/>
    </source>
</evidence>
<evidence type="ECO:0000313" key="13">
    <source>
        <dbReference type="EnsemblMetazoa" id="CJA39725.1"/>
    </source>
</evidence>
<evidence type="ECO:0000256" key="6">
    <source>
        <dbReference type="ARBA" id="ARBA00022792"/>
    </source>
</evidence>
<keyword evidence="4" id="KW-0679">Respiratory chain</keyword>
<evidence type="ECO:0000256" key="11">
    <source>
        <dbReference type="SAM" id="MobiDB-lite"/>
    </source>
</evidence>
<accession>A0A8R1IWE7</accession>
<dbReference type="InterPro" id="IPR036549">
    <property type="entry name" value="CX6/COA6-like_sf"/>
</dbReference>
<comment type="similarity">
    <text evidence="2">Belongs to the complex I NDUFC2 subunit family.</text>
</comment>
<keyword evidence="10 12" id="KW-0472">Membrane</keyword>
<feature type="compositionally biased region" description="Low complexity" evidence="11">
    <location>
        <begin position="28"/>
        <end position="42"/>
    </location>
</feature>
<dbReference type="SUPFAM" id="SSF47694">
    <property type="entry name" value="Cytochrome c oxidase subunit h"/>
    <property type="match status" value="1"/>
</dbReference>
<dbReference type="PANTHER" id="PTHR13099">
    <property type="entry name" value="NADH-UBIQUINONE OXIDOREDUCTASE SUBUNIT B14.5B"/>
    <property type="match status" value="1"/>
</dbReference>
<dbReference type="GO" id="GO:0005743">
    <property type="term" value="C:mitochondrial inner membrane"/>
    <property type="evidence" value="ECO:0007669"/>
    <property type="project" value="UniProtKB-SubCell"/>
</dbReference>
<evidence type="ECO:0000256" key="2">
    <source>
        <dbReference type="ARBA" id="ARBA00008674"/>
    </source>
</evidence>